<dbReference type="OrthoDB" id="3402509at2"/>
<organism evidence="1 2">
    <name type="scientific">Micromonospora rosaria</name>
    <dbReference type="NCBI Taxonomy" id="47874"/>
    <lineage>
        <taxon>Bacteria</taxon>
        <taxon>Bacillati</taxon>
        <taxon>Actinomycetota</taxon>
        <taxon>Actinomycetes</taxon>
        <taxon>Micromonosporales</taxon>
        <taxon>Micromonosporaceae</taxon>
        <taxon>Micromonospora</taxon>
    </lineage>
</organism>
<dbReference type="Proteomes" id="UP000070620">
    <property type="component" value="Unassembled WGS sequence"/>
</dbReference>
<dbReference type="AlphaFoldDB" id="A0A136PLG1"/>
<dbReference type="RefSeq" id="WP_067371180.1">
    <property type="nucleotide sequence ID" value="NZ_JBIUBN010000043.1"/>
</dbReference>
<reference evidence="1 2" key="1">
    <citation type="submission" date="2016-01" db="EMBL/GenBank/DDBJ databases">
        <title>Whole genome sequence and analysis of Micromonospora rosaria DSM 803, which can produce antibacterial substance rosamicin.</title>
        <authorList>
            <person name="Yang H."/>
            <person name="He X."/>
            <person name="Zhu D."/>
        </authorList>
    </citation>
    <scope>NUCLEOTIDE SEQUENCE [LARGE SCALE GENOMIC DNA]</scope>
    <source>
        <strain evidence="1 2">DSM 803</strain>
    </source>
</reference>
<accession>A0A136PLG1</accession>
<sequence length="103" mass="11003">MKFLDDVAQKGIDYRVKLYEQETEPSQEACKIGYGLLKPSAPRDIDGSPPSSEWKAQVEEAYLKSCMTGELKPKPDVEGVDAVTAVPVTAPPASPAPSSPPAT</sequence>
<protein>
    <submittedName>
        <fullName evidence="1">Uncharacterized protein</fullName>
    </submittedName>
</protein>
<evidence type="ECO:0000313" key="1">
    <source>
        <dbReference type="EMBL" id="KXK59259.1"/>
    </source>
</evidence>
<proteinExistence type="predicted"/>
<gene>
    <name evidence="1" type="ORF">AWW66_25245</name>
</gene>
<dbReference type="EMBL" id="LRQV01000123">
    <property type="protein sequence ID" value="KXK59259.1"/>
    <property type="molecule type" value="Genomic_DNA"/>
</dbReference>
<evidence type="ECO:0000313" key="2">
    <source>
        <dbReference type="Proteomes" id="UP000070620"/>
    </source>
</evidence>
<comment type="caution">
    <text evidence="1">The sequence shown here is derived from an EMBL/GenBank/DDBJ whole genome shotgun (WGS) entry which is preliminary data.</text>
</comment>
<name>A0A136PLG1_9ACTN</name>
<keyword evidence="2" id="KW-1185">Reference proteome</keyword>